<organism evidence="19 20">
    <name type="scientific">Geobacter sulfurreducens (strain ATCC 51573 / DSM 12127 / PCA)</name>
    <dbReference type="NCBI Taxonomy" id="243231"/>
    <lineage>
        <taxon>Bacteria</taxon>
        <taxon>Pseudomonadati</taxon>
        <taxon>Thermodesulfobacteriota</taxon>
        <taxon>Desulfuromonadia</taxon>
        <taxon>Geobacterales</taxon>
        <taxon>Geobacteraceae</taxon>
        <taxon>Geobacter</taxon>
    </lineage>
</organism>
<dbReference type="OrthoDB" id="9800865at2"/>
<comment type="catalytic activity">
    <reaction evidence="13">
        <text>5-amino-6-(5-phospho-D-ribitylamino)uracil + NADP(+) = 5-amino-6-(5-phospho-D-ribosylamino)uracil + NADPH + H(+)</text>
        <dbReference type="Rhea" id="RHEA:17845"/>
        <dbReference type="ChEBI" id="CHEBI:15378"/>
        <dbReference type="ChEBI" id="CHEBI:57783"/>
        <dbReference type="ChEBI" id="CHEBI:58349"/>
        <dbReference type="ChEBI" id="CHEBI:58421"/>
        <dbReference type="ChEBI" id="CHEBI:58453"/>
        <dbReference type="EC" id="1.1.1.193"/>
    </reaction>
</comment>
<dbReference type="Gene3D" id="3.40.430.10">
    <property type="entry name" value="Dihydrofolate Reductase, subunit A"/>
    <property type="match status" value="1"/>
</dbReference>
<evidence type="ECO:0000256" key="8">
    <source>
        <dbReference type="ARBA" id="ARBA00022801"/>
    </source>
</evidence>
<keyword evidence="6 13" id="KW-0686">Riboflavin biosynthesis</keyword>
<dbReference type="UniPathway" id="UPA00275">
    <property type="reaction ID" value="UER00401"/>
</dbReference>
<dbReference type="GO" id="GO:0052717">
    <property type="term" value="F:tRNA-specific adenosine-34 deaminase activity"/>
    <property type="evidence" value="ECO:0000318"/>
    <property type="project" value="GO_Central"/>
</dbReference>
<keyword evidence="20" id="KW-1185">Reference proteome</keyword>
<evidence type="ECO:0000256" key="6">
    <source>
        <dbReference type="ARBA" id="ARBA00022619"/>
    </source>
</evidence>
<feature type="binding site" evidence="15">
    <location>
        <position position="209"/>
    </location>
    <ligand>
        <name>substrate</name>
    </ligand>
</feature>
<keyword evidence="17" id="KW-1133">Transmembrane helix</keyword>
<dbReference type="InterPro" id="IPR024072">
    <property type="entry name" value="DHFR-like_dom_sf"/>
</dbReference>
<dbReference type="eggNOG" id="COG0117">
    <property type="taxonomic scope" value="Bacteria"/>
</dbReference>
<dbReference type="PANTHER" id="PTHR38011">
    <property type="entry name" value="DIHYDROFOLATE REDUCTASE FAMILY PROTEIN (AFU_ORTHOLOGUE AFUA_8G06820)"/>
    <property type="match status" value="1"/>
</dbReference>
<dbReference type="STRING" id="243231.GSU1688"/>
<dbReference type="Pfam" id="PF01872">
    <property type="entry name" value="RibD_C"/>
    <property type="match status" value="1"/>
</dbReference>
<evidence type="ECO:0000313" key="19">
    <source>
        <dbReference type="EMBL" id="AAR35066.1"/>
    </source>
</evidence>
<feature type="binding site" evidence="15">
    <location>
        <position position="202"/>
    </location>
    <ligand>
        <name>NADP(+)</name>
        <dbReference type="ChEBI" id="CHEBI:58349"/>
    </ligand>
</feature>
<keyword evidence="7 13" id="KW-0479">Metal-binding</keyword>
<dbReference type="PIRSF" id="PIRSF006769">
    <property type="entry name" value="RibD"/>
    <property type="match status" value="1"/>
</dbReference>
<dbReference type="InterPro" id="IPR016193">
    <property type="entry name" value="Cytidine_deaminase-like"/>
</dbReference>
<keyword evidence="17" id="KW-0812">Transmembrane</keyword>
<feature type="binding site" evidence="15">
    <location>
        <position position="156"/>
    </location>
    <ligand>
        <name>NADP(+)</name>
        <dbReference type="ChEBI" id="CHEBI:58349"/>
    </ligand>
</feature>
<feature type="binding site" evidence="16">
    <location>
        <position position="52"/>
    </location>
    <ligand>
        <name>Zn(2+)</name>
        <dbReference type="ChEBI" id="CHEBI:29105"/>
        <note>catalytic</note>
    </ligand>
</feature>
<reference evidence="19 20" key="1">
    <citation type="journal article" date="2003" name="Science">
        <title>Genome of Geobacter sulfurreducens: metal reduction in subsurface environments.</title>
        <authorList>
            <person name="Methe B.A."/>
            <person name="Nelson K.E."/>
            <person name="Eisen J.A."/>
            <person name="Paulsen I.T."/>
            <person name="Nelson W."/>
            <person name="Heidelberg J.F."/>
            <person name="Wu D."/>
            <person name="Wu M."/>
            <person name="Ward N."/>
            <person name="Beanan M.J."/>
            <person name="Dodson R.J."/>
            <person name="Madupu R."/>
            <person name="Brinkac L.M."/>
            <person name="Daugherty S.C."/>
            <person name="DeBoy R.T."/>
            <person name="Durkin A.S."/>
            <person name="Gwinn M."/>
            <person name="Kolonay J.F."/>
            <person name="Sullivan S.A."/>
            <person name="Haft D.H."/>
            <person name="Selengut J."/>
            <person name="Davidsen T.M."/>
            <person name="Zafar N."/>
            <person name="White O."/>
            <person name="Tran B."/>
            <person name="Romero C."/>
            <person name="Forberger H.A."/>
            <person name="Weidman J."/>
            <person name="Khouri H."/>
            <person name="Feldblyum T.V."/>
            <person name="Utterback T.R."/>
            <person name="Van Aken S.E."/>
            <person name="Lovley D.R."/>
            <person name="Fraser C.M."/>
        </authorList>
    </citation>
    <scope>NUCLEOTIDE SEQUENCE [LARGE SCALE GENOMIC DNA]</scope>
    <source>
        <strain evidence="20">ATCC 51573 / DSM 12127 / PCA</strain>
    </source>
</reference>
<dbReference type="FunCoup" id="Q74CI5">
    <property type="interactions" value="507"/>
</dbReference>
<dbReference type="SMR" id="Q74CI5"/>
<keyword evidence="12" id="KW-0511">Multifunctional enzyme</keyword>
<dbReference type="Gene3D" id="3.40.140.10">
    <property type="entry name" value="Cytidine Deaminase, domain 2"/>
    <property type="match status" value="1"/>
</dbReference>
<dbReference type="InterPro" id="IPR016192">
    <property type="entry name" value="APOBEC/CMP_deaminase_Zn-bd"/>
</dbReference>
<dbReference type="EMBL" id="AE017180">
    <property type="protein sequence ID" value="AAR35066.1"/>
    <property type="molecule type" value="Genomic_DNA"/>
</dbReference>
<comment type="function">
    <text evidence="1 13">Converts 2,5-diamino-6-(ribosylamino)-4(3h)-pyrimidinone 5'-phosphate into 5-amino-6-(ribosylamino)-2,4(1h,3h)-pyrimidinedione 5'-phosphate.</text>
</comment>
<evidence type="ECO:0000256" key="3">
    <source>
        <dbReference type="ARBA" id="ARBA00004910"/>
    </source>
</evidence>
<feature type="binding site" evidence="15">
    <location>
        <position position="223"/>
    </location>
    <ligand>
        <name>NADP(+)</name>
        <dbReference type="ChEBI" id="CHEBI:58349"/>
    </ligand>
</feature>
<evidence type="ECO:0000256" key="2">
    <source>
        <dbReference type="ARBA" id="ARBA00004882"/>
    </source>
</evidence>
<feature type="binding site" evidence="15">
    <location>
        <position position="172"/>
    </location>
    <ligand>
        <name>NADP(+)</name>
        <dbReference type="ChEBI" id="CHEBI:58349"/>
    </ligand>
</feature>
<dbReference type="EC" id="1.1.1.193" evidence="13"/>
<dbReference type="PROSITE" id="PS00903">
    <property type="entry name" value="CYT_DCMP_DEAMINASES_1"/>
    <property type="match status" value="1"/>
</dbReference>
<keyword evidence="9 13" id="KW-0862">Zinc</keyword>
<feature type="domain" description="CMP/dCMP-type deaminase" evidence="18">
    <location>
        <begin position="3"/>
        <end position="117"/>
    </location>
</feature>
<dbReference type="AlphaFoldDB" id="Q74CI5"/>
<keyword evidence="17" id="KW-0472">Membrane</keyword>
<keyword evidence="10 13" id="KW-0521">NADP</keyword>
<evidence type="ECO:0000256" key="15">
    <source>
        <dbReference type="PIRSR" id="PIRSR006769-2"/>
    </source>
</evidence>
<keyword evidence="11 13" id="KW-0560">Oxidoreductase</keyword>
<comment type="similarity">
    <text evidence="4 13">In the N-terminal section; belongs to the cytidine and deoxycytidylate deaminase family.</text>
</comment>
<evidence type="ECO:0000256" key="4">
    <source>
        <dbReference type="ARBA" id="ARBA00005259"/>
    </source>
</evidence>
<evidence type="ECO:0000256" key="10">
    <source>
        <dbReference type="ARBA" id="ARBA00022857"/>
    </source>
</evidence>
<dbReference type="NCBIfam" id="TIGR00326">
    <property type="entry name" value="eubact_ribD"/>
    <property type="match status" value="1"/>
</dbReference>
<keyword evidence="8 13" id="KW-0378">Hydrolase</keyword>
<accession>Q74CI5</accession>
<feature type="binding site" evidence="15">
    <location>
        <position position="206"/>
    </location>
    <ligand>
        <name>substrate</name>
    </ligand>
</feature>
<dbReference type="KEGG" id="gsu:GSU1688"/>
<dbReference type="PATRIC" id="fig|243231.5.peg.1730"/>
<evidence type="ECO:0000256" key="1">
    <source>
        <dbReference type="ARBA" id="ARBA00002151"/>
    </source>
</evidence>
<feature type="binding site" evidence="15">
    <location>
        <position position="198"/>
    </location>
    <ligand>
        <name>NADP(+)</name>
        <dbReference type="ChEBI" id="CHEBI:58349"/>
    </ligand>
</feature>
<feature type="transmembrane region" description="Helical" evidence="17">
    <location>
        <begin position="313"/>
        <end position="332"/>
    </location>
</feature>
<dbReference type="PROSITE" id="PS51747">
    <property type="entry name" value="CYT_DCMP_DEAMINASES_2"/>
    <property type="match status" value="1"/>
</dbReference>
<dbReference type="InterPro" id="IPR004794">
    <property type="entry name" value="Eubact_RibD"/>
</dbReference>
<dbReference type="InterPro" id="IPR002125">
    <property type="entry name" value="CMP_dCMP_dom"/>
</dbReference>
<dbReference type="Pfam" id="PF00383">
    <property type="entry name" value="dCMP_cyt_deam_1"/>
    <property type="match status" value="1"/>
</dbReference>
<feature type="binding site" evidence="15">
    <location>
        <position position="294"/>
    </location>
    <ligand>
        <name>substrate</name>
    </ligand>
</feature>
<evidence type="ECO:0000256" key="13">
    <source>
        <dbReference type="PIRNR" id="PIRNR006769"/>
    </source>
</evidence>
<feature type="binding site" evidence="16">
    <location>
        <position position="77"/>
    </location>
    <ligand>
        <name>Zn(2+)</name>
        <dbReference type="ChEBI" id="CHEBI:29105"/>
        <note>catalytic</note>
    </ligand>
</feature>
<evidence type="ECO:0000256" key="14">
    <source>
        <dbReference type="PIRSR" id="PIRSR006769-1"/>
    </source>
</evidence>
<reference evidence="19 20" key="2">
    <citation type="journal article" date="2012" name="BMC Genomics">
        <title>Comparative genomic analysis of Geobacter sulfurreducens KN400, a strain with enhanced capacity for extracellular electron transfer and electricity production.</title>
        <authorList>
            <person name="Butler J.E."/>
            <person name="Young N.D."/>
            <person name="Aklujkar M."/>
            <person name="Lovley D.R."/>
        </authorList>
    </citation>
    <scope>NUCLEOTIDE SEQUENCE [LARGE SCALE GENOMIC DNA]</scope>
    <source>
        <strain evidence="20">ATCC 51573 / DSM 12127 / PCA</strain>
    </source>
</reference>
<evidence type="ECO:0000256" key="5">
    <source>
        <dbReference type="ARBA" id="ARBA00007417"/>
    </source>
</evidence>
<evidence type="ECO:0000259" key="18">
    <source>
        <dbReference type="PROSITE" id="PS51747"/>
    </source>
</evidence>
<evidence type="ECO:0000256" key="17">
    <source>
        <dbReference type="SAM" id="Phobius"/>
    </source>
</evidence>
<dbReference type="InterPro" id="IPR002734">
    <property type="entry name" value="RibDG_C"/>
</dbReference>
<dbReference type="InterPro" id="IPR011549">
    <property type="entry name" value="RibD_C"/>
</dbReference>
<dbReference type="SUPFAM" id="SSF53597">
    <property type="entry name" value="Dihydrofolate reductase-like"/>
    <property type="match status" value="1"/>
</dbReference>
<dbReference type="eggNOG" id="COG1985">
    <property type="taxonomic scope" value="Bacteria"/>
</dbReference>
<dbReference type="SUPFAM" id="SSF53927">
    <property type="entry name" value="Cytidine deaminase-like"/>
    <property type="match status" value="1"/>
</dbReference>
<feature type="binding site" evidence="15">
    <location>
        <position position="170"/>
    </location>
    <ligand>
        <name>substrate</name>
    </ligand>
</feature>
<dbReference type="CDD" id="cd01284">
    <property type="entry name" value="Riboflavin_deaminase-reductase"/>
    <property type="match status" value="1"/>
</dbReference>
<dbReference type="EC" id="3.5.4.26" evidence="13"/>
<dbReference type="Proteomes" id="UP000000577">
    <property type="component" value="Chromosome"/>
</dbReference>
<comment type="similarity">
    <text evidence="5 13">In the C-terminal section; belongs to the HTP reductase family.</text>
</comment>
<dbReference type="GO" id="GO:0050661">
    <property type="term" value="F:NADP binding"/>
    <property type="evidence" value="ECO:0007669"/>
    <property type="project" value="InterPro"/>
</dbReference>
<evidence type="ECO:0000256" key="12">
    <source>
        <dbReference type="ARBA" id="ARBA00023268"/>
    </source>
</evidence>
<evidence type="ECO:0000256" key="11">
    <source>
        <dbReference type="ARBA" id="ARBA00023002"/>
    </source>
</evidence>
<comment type="pathway">
    <text evidence="2 13">Cofactor biosynthesis; riboflavin biosynthesis; 5-amino-6-(D-ribitylamino)uracil from GTP: step 2/4.</text>
</comment>
<dbReference type="GO" id="GO:0008835">
    <property type="term" value="F:diaminohydroxyphosphoribosylaminopyrimidine deaminase activity"/>
    <property type="evidence" value="ECO:0007669"/>
    <property type="project" value="UniProtKB-EC"/>
</dbReference>
<dbReference type="InParanoid" id="Q74CI5"/>
<sequence>MTSFHENMMRRALSLARKGIGKTSPNPVVGCVIVREGVVVGEGWHRKAGTPHAEVHALREAGPLARGADVYVTLEPCSHFGRTPPCADALVAAGVARVFVGMVDPNPTVCGKGITRLEAVGIQVITGVLGKECRLINEPFVKHVSTGLPFLTLKSALTLDGKTATALGDSRWITNDKSRRYVHQLRAEVDAVMVGVGTLLADNPELTVRHVKGKNPLRIIVDSSLKIPNESRVLGDDLARGTIIATTSDDQERIGFLETRGAQVIRCASDKGRVDLRDLMQRLGAKGIQSILLEGGSELAGAALRQGLIDKFILFYAPIVLGGAAGIGLFGGKSVERMGRAFRLETARVRRFGGDVMIEAYPEEACSLD</sequence>
<evidence type="ECO:0000256" key="16">
    <source>
        <dbReference type="PIRSR" id="PIRSR006769-3"/>
    </source>
</evidence>
<feature type="binding site" evidence="15">
    <location>
        <begin position="296"/>
        <end position="302"/>
    </location>
    <ligand>
        <name>NADP(+)</name>
        <dbReference type="ChEBI" id="CHEBI:58349"/>
    </ligand>
</feature>
<dbReference type="GO" id="GO:0008703">
    <property type="term" value="F:5-amino-6-(5-phosphoribosylamino)uracil reductase activity"/>
    <property type="evidence" value="ECO:0007669"/>
    <property type="project" value="UniProtKB-EC"/>
</dbReference>
<evidence type="ECO:0000256" key="9">
    <source>
        <dbReference type="ARBA" id="ARBA00022833"/>
    </source>
</evidence>
<dbReference type="PANTHER" id="PTHR38011:SF7">
    <property type="entry name" value="2,5-DIAMINO-6-RIBOSYLAMINO-4(3H)-PYRIMIDINONE 5'-PHOSPHATE REDUCTASE"/>
    <property type="match status" value="1"/>
</dbReference>
<dbReference type="GO" id="GO:0002100">
    <property type="term" value="P:tRNA wobble adenosine to inosine editing"/>
    <property type="evidence" value="ECO:0000318"/>
    <property type="project" value="GO_Central"/>
</dbReference>
<feature type="binding site" evidence="16">
    <location>
        <position position="86"/>
    </location>
    <ligand>
        <name>Zn(2+)</name>
        <dbReference type="ChEBI" id="CHEBI:29105"/>
        <note>catalytic</note>
    </ligand>
</feature>
<proteinExistence type="inferred from homology"/>
<dbReference type="NCBIfam" id="TIGR00227">
    <property type="entry name" value="ribD_Cterm"/>
    <property type="match status" value="1"/>
</dbReference>
<comment type="pathway">
    <text evidence="3 13">Cofactor biosynthesis; riboflavin biosynthesis; 5-amino-6-(D-ribitylamino)uracil from GTP: step 3/4.</text>
</comment>
<comment type="cofactor">
    <cofactor evidence="13 16">
        <name>Zn(2+)</name>
        <dbReference type="ChEBI" id="CHEBI:29105"/>
    </cofactor>
    <text evidence="13 16">Binds 1 zinc ion.</text>
</comment>
<evidence type="ECO:0000256" key="7">
    <source>
        <dbReference type="ARBA" id="ARBA00022723"/>
    </source>
</evidence>
<dbReference type="RefSeq" id="WP_010942331.1">
    <property type="nucleotide sequence ID" value="NC_002939.5"/>
</dbReference>
<dbReference type="EnsemblBacteria" id="AAR35066">
    <property type="protein sequence ID" value="AAR35066"/>
    <property type="gene ID" value="GSU1688"/>
</dbReference>
<protein>
    <recommendedName>
        <fullName evidence="13">Riboflavin biosynthesis protein RibD</fullName>
    </recommendedName>
    <domain>
        <recommendedName>
            <fullName evidence="13">Diaminohydroxyphosphoribosylaminopyrimidine deaminase</fullName>
            <shortName evidence="13">DRAP deaminase</shortName>
            <ecNumber evidence="13">3.5.4.26</ecNumber>
        </recommendedName>
        <alternativeName>
            <fullName evidence="13">Riboflavin-specific deaminase</fullName>
        </alternativeName>
    </domain>
    <domain>
        <recommendedName>
            <fullName evidence="13">5-amino-6-(5-phosphoribosylamino)uracil reductase</fullName>
            <ecNumber evidence="13">1.1.1.193</ecNumber>
        </recommendedName>
        <alternativeName>
            <fullName evidence="13">HTP reductase</fullName>
        </alternativeName>
    </domain>
</protein>
<feature type="active site" description="Proton donor" evidence="14">
    <location>
        <position position="54"/>
    </location>
</feature>
<dbReference type="FunFam" id="3.40.140.10:FF:000025">
    <property type="entry name" value="Riboflavin biosynthesis protein RibD"/>
    <property type="match status" value="1"/>
</dbReference>
<evidence type="ECO:0000313" key="20">
    <source>
        <dbReference type="Proteomes" id="UP000000577"/>
    </source>
</evidence>
<dbReference type="GO" id="GO:0008270">
    <property type="term" value="F:zinc ion binding"/>
    <property type="evidence" value="ECO:0007669"/>
    <property type="project" value="InterPro"/>
</dbReference>
<comment type="catalytic activity">
    <reaction evidence="13">
        <text>2,5-diamino-6-hydroxy-4-(5-phosphoribosylamino)-pyrimidine + H2O + H(+) = 5-amino-6-(5-phospho-D-ribosylamino)uracil + NH4(+)</text>
        <dbReference type="Rhea" id="RHEA:21868"/>
        <dbReference type="ChEBI" id="CHEBI:15377"/>
        <dbReference type="ChEBI" id="CHEBI:15378"/>
        <dbReference type="ChEBI" id="CHEBI:28938"/>
        <dbReference type="ChEBI" id="CHEBI:58453"/>
        <dbReference type="ChEBI" id="CHEBI:58614"/>
        <dbReference type="EC" id="3.5.4.26"/>
    </reaction>
</comment>
<feature type="binding site" evidence="15">
    <location>
        <position position="186"/>
    </location>
    <ligand>
        <name>substrate</name>
    </ligand>
</feature>
<dbReference type="InterPro" id="IPR050765">
    <property type="entry name" value="Riboflavin_Biosynth_HTPR"/>
</dbReference>
<dbReference type="HOGENOM" id="CLU_036590_1_2_7"/>
<dbReference type="GO" id="GO:0009231">
    <property type="term" value="P:riboflavin biosynthetic process"/>
    <property type="evidence" value="ECO:0007669"/>
    <property type="project" value="UniProtKB-UniPathway"/>
</dbReference>
<name>Q74CI5_GEOSL</name>
<gene>
    <name evidence="19" type="primary">ribD</name>
    <name evidence="19" type="ordered locus">GSU1688</name>
</gene>